<dbReference type="EMBL" id="CP002059">
    <property type="protein sequence ID" value="ADI64797.1"/>
    <property type="molecule type" value="Genomic_DNA"/>
</dbReference>
<dbReference type="GO" id="GO:0005886">
    <property type="term" value="C:plasma membrane"/>
    <property type="evidence" value="ECO:0007669"/>
    <property type="project" value="UniProtKB-SubCell"/>
</dbReference>
<comment type="similarity">
    <text evidence="2 7">Belongs to the ExbD/TolR family.</text>
</comment>
<evidence type="ECO:0000313" key="9">
    <source>
        <dbReference type="EMBL" id="ADI64797.1"/>
    </source>
</evidence>
<dbReference type="InterPro" id="IPR003400">
    <property type="entry name" value="ExbD"/>
</dbReference>
<dbReference type="AlphaFoldDB" id="D7E1C0"/>
<dbReference type="Proteomes" id="UP000001511">
    <property type="component" value="Chromosome"/>
</dbReference>
<evidence type="ECO:0000256" key="7">
    <source>
        <dbReference type="RuleBase" id="RU003879"/>
    </source>
</evidence>
<evidence type="ECO:0000256" key="2">
    <source>
        <dbReference type="ARBA" id="ARBA00005811"/>
    </source>
</evidence>
<keyword evidence="6 8" id="KW-0472">Membrane</keyword>
<dbReference type="GO" id="GO:0022857">
    <property type="term" value="F:transmembrane transporter activity"/>
    <property type="evidence" value="ECO:0007669"/>
    <property type="project" value="InterPro"/>
</dbReference>
<evidence type="ECO:0000256" key="4">
    <source>
        <dbReference type="ARBA" id="ARBA00022692"/>
    </source>
</evidence>
<dbReference type="PANTHER" id="PTHR30558">
    <property type="entry name" value="EXBD MEMBRANE COMPONENT OF PMF-DRIVEN MACROMOLECULE IMPORT SYSTEM"/>
    <property type="match status" value="1"/>
</dbReference>
<comment type="subcellular location">
    <subcellularLocation>
        <location evidence="1">Cell membrane</location>
        <topology evidence="1">Single-pass membrane protein</topology>
    </subcellularLocation>
    <subcellularLocation>
        <location evidence="7">Cell membrane</location>
        <topology evidence="7">Single-pass type II membrane protein</topology>
    </subcellularLocation>
</comment>
<keyword evidence="5 8" id="KW-1133">Transmembrane helix</keyword>
<dbReference type="Pfam" id="PF02472">
    <property type="entry name" value="ExbD"/>
    <property type="match status" value="1"/>
</dbReference>
<proteinExistence type="inferred from homology"/>
<dbReference type="KEGG" id="naz:Aazo_3007"/>
<dbReference type="GO" id="GO:0015031">
    <property type="term" value="P:protein transport"/>
    <property type="evidence" value="ECO:0007669"/>
    <property type="project" value="UniProtKB-KW"/>
</dbReference>
<dbReference type="STRING" id="551115.Aazo_3007"/>
<evidence type="ECO:0000313" key="10">
    <source>
        <dbReference type="Proteomes" id="UP000001511"/>
    </source>
</evidence>
<evidence type="ECO:0000256" key="5">
    <source>
        <dbReference type="ARBA" id="ARBA00022989"/>
    </source>
</evidence>
<organism evidence="9 10">
    <name type="scientific">Nostoc azollae (strain 0708)</name>
    <name type="common">Anabaena azollae (strain 0708)</name>
    <dbReference type="NCBI Taxonomy" id="551115"/>
    <lineage>
        <taxon>Bacteria</taxon>
        <taxon>Bacillati</taxon>
        <taxon>Cyanobacteriota</taxon>
        <taxon>Cyanophyceae</taxon>
        <taxon>Nostocales</taxon>
        <taxon>Nostocaceae</taxon>
        <taxon>Trichormus</taxon>
    </lineage>
</organism>
<keyword evidence="10" id="KW-1185">Reference proteome</keyword>
<dbReference type="RefSeq" id="WP_013191813.1">
    <property type="nucleotide sequence ID" value="NC_014248.1"/>
</dbReference>
<keyword evidence="7" id="KW-0653">Protein transport</keyword>
<dbReference type="Gene3D" id="3.30.420.270">
    <property type="match status" value="1"/>
</dbReference>
<evidence type="ECO:0000256" key="6">
    <source>
        <dbReference type="ARBA" id="ARBA00023136"/>
    </source>
</evidence>
<dbReference type="PANTHER" id="PTHR30558:SF3">
    <property type="entry name" value="BIOPOLYMER TRANSPORT PROTEIN EXBD-RELATED"/>
    <property type="match status" value="1"/>
</dbReference>
<feature type="transmembrane region" description="Helical" evidence="8">
    <location>
        <begin position="15"/>
        <end position="36"/>
    </location>
</feature>
<evidence type="ECO:0000256" key="1">
    <source>
        <dbReference type="ARBA" id="ARBA00004162"/>
    </source>
</evidence>
<dbReference type="eggNOG" id="COG0848">
    <property type="taxonomic scope" value="Bacteria"/>
</dbReference>
<accession>D7E1C0</accession>
<evidence type="ECO:0000256" key="8">
    <source>
        <dbReference type="SAM" id="Phobius"/>
    </source>
</evidence>
<keyword evidence="7" id="KW-0813">Transport</keyword>
<name>D7E1C0_NOSA0</name>
<sequence length="143" mass="15428">MRLLDEPDIPAQINIVPMIDVIFAILTFFIMSTLFLTRSEGLPVNLPKAVTGKSQAAAAPMTVTIDQGGKISLNHEPINLNALPEKVRELMGNTSQVVVIINADENATHGQVVAIMDRLRQVEGAKLAIATMSDPSRTATQKP</sequence>
<dbReference type="HOGENOM" id="CLU_085305_3_2_3"/>
<protein>
    <submittedName>
        <fullName evidence="9">Biopolymer transport protein ExbD/TolR</fullName>
    </submittedName>
</protein>
<evidence type="ECO:0000256" key="3">
    <source>
        <dbReference type="ARBA" id="ARBA00022475"/>
    </source>
</evidence>
<dbReference type="OrthoDB" id="9793581at2"/>
<gene>
    <name evidence="9" type="ordered locus">Aazo_3007</name>
</gene>
<keyword evidence="3" id="KW-1003">Cell membrane</keyword>
<keyword evidence="4 7" id="KW-0812">Transmembrane</keyword>
<reference evidence="9 10" key="1">
    <citation type="journal article" date="2010" name="PLoS ONE">
        <title>Genome erosion in a nitrogen-fixing vertically transmitted endosymbiotic multicellular cyanobacterium.</title>
        <authorList>
            <person name="Ran L."/>
            <person name="Larsson J."/>
            <person name="Vigil-Stenman T."/>
            <person name="Nylander J.A."/>
            <person name="Ininbergs K."/>
            <person name="Zheng W.W."/>
            <person name="Lapidus A."/>
            <person name="Lowry S."/>
            <person name="Haselkorn R."/>
            <person name="Bergman B."/>
        </authorList>
    </citation>
    <scope>NUCLEOTIDE SEQUENCE [LARGE SCALE GENOMIC DNA]</scope>
    <source>
        <strain evidence="9 10">0708</strain>
    </source>
</reference>